<organism evidence="1 2">
    <name type="scientific">Schistosoma margrebowiei</name>
    <dbReference type="NCBI Taxonomy" id="48269"/>
    <lineage>
        <taxon>Eukaryota</taxon>
        <taxon>Metazoa</taxon>
        <taxon>Spiralia</taxon>
        <taxon>Lophotrochozoa</taxon>
        <taxon>Platyhelminthes</taxon>
        <taxon>Trematoda</taxon>
        <taxon>Digenea</taxon>
        <taxon>Strigeidida</taxon>
        <taxon>Schistosomatoidea</taxon>
        <taxon>Schistosomatidae</taxon>
        <taxon>Schistosoma</taxon>
    </lineage>
</organism>
<proteinExistence type="predicted"/>
<sequence length="100" mass="11612">MDFYDYRSQILVKNKLKISYLLNKELTTKNNHERSRILPLSFCKLPLKLYDKSTNSRARPNVNPPNIMVSKESALPSLLRHTKDVHQHISLLLTTPHTVS</sequence>
<keyword evidence="2" id="KW-1185">Reference proteome</keyword>
<evidence type="ECO:0000313" key="2">
    <source>
        <dbReference type="Proteomes" id="UP000277204"/>
    </source>
</evidence>
<reference evidence="1 2" key="1">
    <citation type="submission" date="2018-11" db="EMBL/GenBank/DDBJ databases">
        <authorList>
            <consortium name="Pathogen Informatics"/>
        </authorList>
    </citation>
    <scope>NUCLEOTIDE SEQUENCE [LARGE SCALE GENOMIC DNA]</scope>
    <source>
        <strain evidence="1 2">Zambia</strain>
    </source>
</reference>
<dbReference type="EMBL" id="UZAI01001659">
    <property type="protein sequence ID" value="VDO64127.1"/>
    <property type="molecule type" value="Genomic_DNA"/>
</dbReference>
<dbReference type="AlphaFoldDB" id="A0A3P7XVL0"/>
<name>A0A3P7XVL0_9TREM</name>
<protein>
    <submittedName>
        <fullName evidence="1">Uncharacterized protein</fullName>
    </submittedName>
</protein>
<evidence type="ECO:0000313" key="1">
    <source>
        <dbReference type="EMBL" id="VDO64127.1"/>
    </source>
</evidence>
<dbReference type="Proteomes" id="UP000277204">
    <property type="component" value="Unassembled WGS sequence"/>
</dbReference>
<gene>
    <name evidence="1" type="ORF">SMRZ_LOCUS5010</name>
</gene>
<accession>A0A3P7XVL0</accession>